<sequence length="112" mass="13081">MMTIMRAKRAAIFLKIALPVREDRAQKPISQVLRTTRENRRKSSPETILPAANAPQHSDAATNSEKSYPHGYSQMWVTSVENWWITPAFIVDKQWVNWPRMWMPHFEREACG</sequence>
<evidence type="ECO:0000256" key="1">
    <source>
        <dbReference type="SAM" id="MobiDB-lite"/>
    </source>
</evidence>
<protein>
    <submittedName>
        <fullName evidence="2">Uncharacterized protein</fullName>
    </submittedName>
</protein>
<accession>A0ABS5UNV1</accession>
<keyword evidence="3" id="KW-1185">Reference proteome</keyword>
<name>A0ABS5UNV1_9BIFI</name>
<gene>
    <name evidence="2" type="ORF">JS528_04430</name>
</gene>
<proteinExistence type="predicted"/>
<reference evidence="2 3" key="1">
    <citation type="journal article" date="2021" name="Environ. Microbiol.">
        <title>Genetic insights into the dark matter of the mammalian gut microbiota through targeted genome reconstruction.</title>
        <authorList>
            <person name="Lugli G.A."/>
            <person name="Alessandri G."/>
            <person name="Milani C."/>
            <person name="Viappiani A."/>
            <person name="Fontana F."/>
            <person name="Tarracchini C."/>
            <person name="Mancabelli L."/>
            <person name="Argentini C."/>
            <person name="Ruiz L."/>
            <person name="Margolles A."/>
            <person name="van Sinderen D."/>
            <person name="Turroni F."/>
            <person name="Ventura M."/>
        </authorList>
    </citation>
    <scope>NUCLEOTIDE SEQUENCE [LARGE SCALE GENOMIC DNA]</scope>
    <source>
        <strain evidence="2 3">MA2</strain>
    </source>
</reference>
<feature type="compositionally biased region" description="Basic and acidic residues" evidence="1">
    <location>
        <begin position="35"/>
        <end position="44"/>
    </location>
</feature>
<feature type="compositionally biased region" description="Polar residues" evidence="1">
    <location>
        <begin position="55"/>
        <end position="66"/>
    </location>
</feature>
<feature type="region of interest" description="Disordered" evidence="1">
    <location>
        <begin position="29"/>
        <end position="66"/>
    </location>
</feature>
<evidence type="ECO:0000313" key="3">
    <source>
        <dbReference type="Proteomes" id="UP000773064"/>
    </source>
</evidence>
<dbReference type="EMBL" id="JAFEJS010000003">
    <property type="protein sequence ID" value="MBT1172614.1"/>
    <property type="molecule type" value="Genomic_DNA"/>
</dbReference>
<dbReference type="Proteomes" id="UP000773064">
    <property type="component" value="Unassembled WGS sequence"/>
</dbReference>
<organism evidence="2 3">
    <name type="scientific">Bifidobacterium santillanense</name>
    <dbReference type="NCBI Taxonomy" id="2809028"/>
    <lineage>
        <taxon>Bacteria</taxon>
        <taxon>Bacillati</taxon>
        <taxon>Actinomycetota</taxon>
        <taxon>Actinomycetes</taxon>
        <taxon>Bifidobacteriales</taxon>
        <taxon>Bifidobacteriaceae</taxon>
        <taxon>Bifidobacterium</taxon>
    </lineage>
</organism>
<evidence type="ECO:0000313" key="2">
    <source>
        <dbReference type="EMBL" id="MBT1172614.1"/>
    </source>
</evidence>
<dbReference type="RefSeq" id="WP_214357890.1">
    <property type="nucleotide sequence ID" value="NZ_JAFEJS010000003.1"/>
</dbReference>
<comment type="caution">
    <text evidence="2">The sequence shown here is derived from an EMBL/GenBank/DDBJ whole genome shotgun (WGS) entry which is preliminary data.</text>
</comment>